<proteinExistence type="predicted"/>
<evidence type="ECO:0000256" key="3">
    <source>
        <dbReference type="PROSITE-ProRule" id="PRU00339"/>
    </source>
</evidence>
<dbReference type="PROSITE" id="PS50293">
    <property type="entry name" value="TPR_REGION"/>
    <property type="match status" value="1"/>
</dbReference>
<protein>
    <submittedName>
        <fullName evidence="5">Uncharacterized protein</fullName>
    </submittedName>
</protein>
<dbReference type="SMART" id="SM00028">
    <property type="entry name" value="TPR"/>
    <property type="match status" value="2"/>
</dbReference>
<name>U2FA75_9BACT</name>
<keyword evidence="4" id="KW-0812">Transmembrane</keyword>
<gene>
    <name evidence="5" type="ORF">ATCC51562_1068</name>
</gene>
<evidence type="ECO:0000256" key="4">
    <source>
        <dbReference type="SAM" id="Phobius"/>
    </source>
</evidence>
<dbReference type="Proteomes" id="UP000016627">
    <property type="component" value="Unassembled WGS sequence"/>
</dbReference>
<dbReference type="InterPro" id="IPR013105">
    <property type="entry name" value="TPR_2"/>
</dbReference>
<keyword evidence="1" id="KW-0677">Repeat</keyword>
<comment type="caution">
    <text evidence="5">The sequence shown here is derived from an EMBL/GenBank/DDBJ whole genome shotgun (WGS) entry which is preliminary data.</text>
</comment>
<dbReference type="PATRIC" id="fig|1242969.3.peg.60"/>
<dbReference type="PROSITE" id="PS50005">
    <property type="entry name" value="TPR"/>
    <property type="match status" value="1"/>
</dbReference>
<dbReference type="eggNOG" id="COG2956">
    <property type="taxonomic scope" value="Bacteria"/>
</dbReference>
<dbReference type="PANTHER" id="PTHR44186:SF1">
    <property type="entry name" value="BARDET-BIEDL SYNDROME 4 PROTEIN"/>
    <property type="match status" value="1"/>
</dbReference>
<evidence type="ECO:0000313" key="5">
    <source>
        <dbReference type="EMBL" id="ERJ26910.1"/>
    </source>
</evidence>
<dbReference type="EMBL" id="ANNI01000001">
    <property type="protein sequence ID" value="ERJ26910.1"/>
    <property type="molecule type" value="Genomic_DNA"/>
</dbReference>
<evidence type="ECO:0000256" key="1">
    <source>
        <dbReference type="ARBA" id="ARBA00022737"/>
    </source>
</evidence>
<dbReference type="SUPFAM" id="SSF48452">
    <property type="entry name" value="TPR-like"/>
    <property type="match status" value="1"/>
</dbReference>
<keyword evidence="2 3" id="KW-0802">TPR repeat</keyword>
<keyword evidence="4" id="KW-0472">Membrane</keyword>
<dbReference type="AlphaFoldDB" id="U2FA75"/>
<organism evidence="5 6">
    <name type="scientific">Campylobacter concisus ATCC 51562</name>
    <dbReference type="NCBI Taxonomy" id="1242969"/>
    <lineage>
        <taxon>Bacteria</taxon>
        <taxon>Pseudomonadati</taxon>
        <taxon>Campylobacterota</taxon>
        <taxon>Epsilonproteobacteria</taxon>
        <taxon>Campylobacterales</taxon>
        <taxon>Campylobacteraceae</taxon>
        <taxon>Campylobacter</taxon>
    </lineage>
</organism>
<dbReference type="RefSeq" id="WP_021090261.1">
    <property type="nucleotide sequence ID" value="NZ_ANNI01000001.1"/>
</dbReference>
<dbReference type="Pfam" id="PF13181">
    <property type="entry name" value="TPR_8"/>
    <property type="match status" value="1"/>
</dbReference>
<feature type="repeat" description="TPR" evidence="3">
    <location>
        <begin position="111"/>
        <end position="144"/>
    </location>
</feature>
<keyword evidence="4" id="KW-1133">Transmembrane helix</keyword>
<evidence type="ECO:0000256" key="2">
    <source>
        <dbReference type="ARBA" id="ARBA00022803"/>
    </source>
</evidence>
<evidence type="ECO:0000313" key="6">
    <source>
        <dbReference type="Proteomes" id="UP000016627"/>
    </source>
</evidence>
<dbReference type="PANTHER" id="PTHR44186">
    <property type="match status" value="1"/>
</dbReference>
<dbReference type="Pfam" id="PF07719">
    <property type="entry name" value="TPR_2"/>
    <property type="match status" value="1"/>
</dbReference>
<sequence>MSVDIFFIGHRDPIFSLIILFSIILMIAALSYAWGIFSSKDEKKRIEKFIRKFDSKDGISSEHKQMLQSPEIDAQSLCMLGQTFAKNGDFEKSISVYLIALGKVRDKNEKEFILNELGEVYFKAGFLKKASEVFEKALELSPRNVVALRFLTMIDEKLKNYKEALYALNSLEELGVNVKDQKAYIKAISTLDDKSLSFKEKVEILSHLSQNFELLKRMILALFIRHNENLENLKDFAKFEDVLDLLYNLKTPINLSDPKYKSLFYAKGDIDEPCEIDGFELNIIKKLKDAKFDAAGLSFNYVCKSCKNSFPMHFYRCPVCHELGSVKILSHITEKPSEDSNTF</sequence>
<reference evidence="5 6" key="1">
    <citation type="journal article" date="2013" name="BMC Genomics">
        <title>Comparative genomics of Campylobacter concisus isolates reveals genetic diversity and provides insights into disease association.</title>
        <authorList>
            <person name="Deshpande N.P."/>
            <person name="Kaakoush N.O."/>
            <person name="Wilkins M.R."/>
            <person name="Mitchell H.M."/>
        </authorList>
    </citation>
    <scope>NUCLEOTIDE SEQUENCE [LARGE SCALE GENOMIC DNA]</scope>
    <source>
        <strain evidence="5 6">ATCC 51562</strain>
    </source>
</reference>
<feature type="transmembrane region" description="Helical" evidence="4">
    <location>
        <begin position="14"/>
        <end position="37"/>
    </location>
</feature>
<dbReference type="Gene3D" id="1.25.40.10">
    <property type="entry name" value="Tetratricopeptide repeat domain"/>
    <property type="match status" value="1"/>
</dbReference>
<dbReference type="InterPro" id="IPR019734">
    <property type="entry name" value="TPR_rpt"/>
</dbReference>
<dbReference type="InterPro" id="IPR011990">
    <property type="entry name" value="TPR-like_helical_dom_sf"/>
</dbReference>
<accession>U2FA75</accession>